<dbReference type="PROSITE" id="PS00028">
    <property type="entry name" value="ZINC_FINGER_C2H2_1"/>
    <property type="match status" value="1"/>
</dbReference>
<evidence type="ECO:0000259" key="7">
    <source>
        <dbReference type="PROSITE" id="PS50071"/>
    </source>
</evidence>
<dbReference type="PROSITE" id="PS50071">
    <property type="entry name" value="HOMEOBOX_2"/>
    <property type="match status" value="1"/>
</dbReference>
<sequence>MKSLFHDYKTPSMQECDSLGRRIGLTKRVVQVWFQNTRAKERKAGSSSGSAEPEELIPCCGSSIYCQLCDMPFGNNLNNNNNCQLLQEHIFTENHIEKRMFSAAQLPYYALAAAAAGGIGGMPMNGLLPPLLYDPLLFGTPVSALKVPESVSQQIITDMSSGKGQSCFTQDGLEINKFESKLVDNFGFLSSVDLEVGWGCQNCNNVFQQPELLQNHWKLICPAGEDIGAFKLIQTHYQCNPCQKKFGTQDDFCDHCLSVEHKTNCRAKKESK</sequence>
<dbReference type="CDD" id="cd00086">
    <property type="entry name" value="homeodomain"/>
    <property type="match status" value="1"/>
</dbReference>
<dbReference type="GO" id="GO:0000981">
    <property type="term" value="F:DNA-binding transcription factor activity, RNA polymerase II-specific"/>
    <property type="evidence" value="ECO:0007669"/>
    <property type="project" value="TreeGrafter"/>
</dbReference>
<evidence type="ECO:0000313" key="9">
    <source>
        <dbReference type="WBParaSite" id="scaffold8567_cov289.g13179"/>
    </source>
</evidence>
<keyword evidence="5 6" id="KW-0371">Homeobox</keyword>
<evidence type="ECO:0000256" key="3">
    <source>
        <dbReference type="ARBA" id="ARBA00022737"/>
    </source>
</evidence>
<evidence type="ECO:0000256" key="2">
    <source>
        <dbReference type="ARBA" id="ARBA00022723"/>
    </source>
</evidence>
<dbReference type="AlphaFoldDB" id="A0A915NBB0"/>
<dbReference type="SMART" id="SM00389">
    <property type="entry name" value="HOX"/>
    <property type="match status" value="1"/>
</dbReference>
<keyword evidence="5 6" id="KW-0539">Nucleus</keyword>
<dbReference type="GO" id="GO:0005634">
    <property type="term" value="C:nucleus"/>
    <property type="evidence" value="ECO:0007669"/>
    <property type="project" value="UniProtKB-SubCell"/>
</dbReference>
<keyword evidence="4" id="KW-0862">Zinc</keyword>
<dbReference type="GO" id="GO:0046872">
    <property type="term" value="F:metal ion binding"/>
    <property type="evidence" value="ECO:0007669"/>
    <property type="project" value="UniProtKB-KW"/>
</dbReference>
<keyword evidence="3" id="KW-0677">Repeat</keyword>
<evidence type="ECO:0000256" key="1">
    <source>
        <dbReference type="ARBA" id="ARBA00004123"/>
    </source>
</evidence>
<dbReference type="Gene3D" id="3.30.160.60">
    <property type="entry name" value="Classic Zinc Finger"/>
    <property type="match status" value="1"/>
</dbReference>
<comment type="subcellular location">
    <subcellularLocation>
        <location evidence="1 5 6">Nucleus</location>
    </subcellularLocation>
</comment>
<evidence type="ECO:0000256" key="4">
    <source>
        <dbReference type="ARBA" id="ARBA00022833"/>
    </source>
</evidence>
<keyword evidence="5 6" id="KW-0238">DNA-binding</keyword>
<evidence type="ECO:0000256" key="6">
    <source>
        <dbReference type="RuleBase" id="RU000682"/>
    </source>
</evidence>
<proteinExistence type="predicted"/>
<keyword evidence="2" id="KW-0479">Metal-binding</keyword>
<dbReference type="InterPro" id="IPR001356">
    <property type="entry name" value="HD"/>
</dbReference>
<dbReference type="SUPFAM" id="SSF46689">
    <property type="entry name" value="Homeodomain-like"/>
    <property type="match status" value="1"/>
</dbReference>
<organism evidence="8 9">
    <name type="scientific">Meloidogyne javanica</name>
    <name type="common">Root-knot nematode worm</name>
    <dbReference type="NCBI Taxonomy" id="6303"/>
    <lineage>
        <taxon>Eukaryota</taxon>
        <taxon>Metazoa</taxon>
        <taxon>Ecdysozoa</taxon>
        <taxon>Nematoda</taxon>
        <taxon>Chromadorea</taxon>
        <taxon>Rhabditida</taxon>
        <taxon>Tylenchina</taxon>
        <taxon>Tylenchomorpha</taxon>
        <taxon>Tylenchoidea</taxon>
        <taxon>Meloidogynidae</taxon>
        <taxon>Meloidogyninae</taxon>
        <taxon>Meloidogyne</taxon>
        <taxon>Meloidogyne incognita group</taxon>
    </lineage>
</organism>
<evidence type="ECO:0000256" key="5">
    <source>
        <dbReference type="PROSITE-ProRule" id="PRU00108"/>
    </source>
</evidence>
<dbReference type="InterPro" id="IPR051968">
    <property type="entry name" value="ZnFinger_Homeobox_TR"/>
</dbReference>
<reference evidence="9" key="1">
    <citation type="submission" date="2022-11" db="UniProtKB">
        <authorList>
            <consortium name="WormBaseParasite"/>
        </authorList>
    </citation>
    <scope>IDENTIFICATION</scope>
</reference>
<feature type="domain" description="Homeobox" evidence="7">
    <location>
        <begin position="1"/>
        <end position="44"/>
    </location>
</feature>
<name>A0A915NBB0_MELJA</name>
<dbReference type="InterPro" id="IPR009057">
    <property type="entry name" value="Homeodomain-like_sf"/>
</dbReference>
<dbReference type="Proteomes" id="UP000887561">
    <property type="component" value="Unplaced"/>
</dbReference>
<feature type="DNA-binding region" description="Homeobox" evidence="5">
    <location>
        <begin position="3"/>
        <end position="45"/>
    </location>
</feature>
<protein>
    <submittedName>
        <fullName evidence="9">Homeobox domain-containing protein</fullName>
    </submittedName>
</protein>
<dbReference type="GO" id="GO:0000978">
    <property type="term" value="F:RNA polymerase II cis-regulatory region sequence-specific DNA binding"/>
    <property type="evidence" value="ECO:0007669"/>
    <property type="project" value="TreeGrafter"/>
</dbReference>
<dbReference type="WBParaSite" id="scaffold8567_cov289.g13179">
    <property type="protein sequence ID" value="scaffold8567_cov289.g13179"/>
    <property type="gene ID" value="scaffold8567_cov289.g13179"/>
</dbReference>
<dbReference type="Pfam" id="PF00046">
    <property type="entry name" value="Homeodomain"/>
    <property type="match status" value="1"/>
</dbReference>
<dbReference type="PANTHER" id="PTHR45891:SF3">
    <property type="entry name" value="ZINC FINGER PROTEIN 2"/>
    <property type="match status" value="1"/>
</dbReference>
<dbReference type="Gene3D" id="1.10.10.60">
    <property type="entry name" value="Homeodomain-like"/>
    <property type="match status" value="1"/>
</dbReference>
<keyword evidence="8" id="KW-1185">Reference proteome</keyword>
<dbReference type="PANTHER" id="PTHR45891">
    <property type="entry name" value="ZINC FINGER HOMEOBOX PROTEIN"/>
    <property type="match status" value="1"/>
</dbReference>
<accession>A0A915NBB0</accession>
<evidence type="ECO:0000313" key="8">
    <source>
        <dbReference type="Proteomes" id="UP000887561"/>
    </source>
</evidence>
<dbReference type="InterPro" id="IPR013087">
    <property type="entry name" value="Znf_C2H2_type"/>
</dbReference>